<comment type="similarity">
    <text evidence="2">Belongs to the major facilitator superfamily.</text>
</comment>
<comment type="subcellular location">
    <subcellularLocation>
        <location evidence="1">Endomembrane system</location>
        <topology evidence="1">Multi-pass membrane protein</topology>
    </subcellularLocation>
</comment>
<dbReference type="Pfam" id="PF07690">
    <property type="entry name" value="MFS_1"/>
    <property type="match status" value="1"/>
</dbReference>
<dbReference type="Gene3D" id="1.20.1250.20">
    <property type="entry name" value="MFS general substrate transporter like domains"/>
    <property type="match status" value="2"/>
</dbReference>
<dbReference type="VEuPathDB" id="FungiDB:HMPREF1541_08310"/>
<feature type="transmembrane region" description="Helical" evidence="7">
    <location>
        <begin position="313"/>
        <end position="333"/>
    </location>
</feature>
<sequence>MSATETITIPAQTAVVGSHGRSKSAVHVNDTVELQSVRSNNQRVLQDGHSVRDDLPPPSTAVEALERWNFPRRNMYGIFGTYLSFFILGMNDATPGALIPYLERYYDLTYTVVSLLFLSPCVGYTLAALLNNSVHRKFGQRGVAFIAGSCHFITYLTFSLHPPWPVMVVFFIFAGFGNGLADAGWCAWTGNMASANKVQGFLQSFYSLGATISPLVATSMITQANLQWYSWYYVMTGAAALELVLCTAAFWHKTGTRYRAETKQETAGSTTLAALKNTVTLLCGVFFLVYVGAEVALGGWIVTFMLRVRNASAYASGISATGFWAGMTVGRALLGFITERWGERLCITIYLAIAIGLELVFWLVPKFVVSAVAVALLGFFFGPVFPGGVVMCAKLLPKHMHVSALGAATAVAGVGGAGVPFAVGAIAQEKGVWVLQPIILSLVVVLIMLWLSLPRVKKRDI</sequence>
<dbReference type="Proteomes" id="UP000030752">
    <property type="component" value="Unassembled WGS sequence"/>
</dbReference>
<evidence type="ECO:0000259" key="8">
    <source>
        <dbReference type="PROSITE" id="PS50850"/>
    </source>
</evidence>
<evidence type="ECO:0000256" key="3">
    <source>
        <dbReference type="ARBA" id="ARBA00022448"/>
    </source>
</evidence>
<evidence type="ECO:0000256" key="7">
    <source>
        <dbReference type="SAM" id="Phobius"/>
    </source>
</evidence>
<dbReference type="FunFam" id="1.20.1250.20:FF:000286">
    <property type="entry name" value="MFS efflux transporter"/>
    <property type="match status" value="1"/>
</dbReference>
<evidence type="ECO:0000256" key="1">
    <source>
        <dbReference type="ARBA" id="ARBA00004127"/>
    </source>
</evidence>
<feature type="transmembrane region" description="Helical" evidence="7">
    <location>
        <begin position="76"/>
        <end position="102"/>
    </location>
</feature>
<dbReference type="GO" id="GO:0016020">
    <property type="term" value="C:membrane"/>
    <property type="evidence" value="ECO:0007669"/>
    <property type="project" value="TreeGrafter"/>
</dbReference>
<dbReference type="SUPFAM" id="SSF103473">
    <property type="entry name" value="MFS general substrate transporter"/>
    <property type="match status" value="1"/>
</dbReference>
<dbReference type="GO" id="GO:0012505">
    <property type="term" value="C:endomembrane system"/>
    <property type="evidence" value="ECO:0007669"/>
    <property type="project" value="UniProtKB-SubCell"/>
</dbReference>
<dbReference type="PROSITE" id="PS50850">
    <property type="entry name" value="MFS"/>
    <property type="match status" value="1"/>
</dbReference>
<dbReference type="InterPro" id="IPR036259">
    <property type="entry name" value="MFS_trans_sf"/>
</dbReference>
<organism evidence="9 10">
    <name type="scientific">Cyphellophora europaea (strain CBS 101466)</name>
    <name type="common">Phialophora europaea</name>
    <dbReference type="NCBI Taxonomy" id="1220924"/>
    <lineage>
        <taxon>Eukaryota</taxon>
        <taxon>Fungi</taxon>
        <taxon>Dikarya</taxon>
        <taxon>Ascomycota</taxon>
        <taxon>Pezizomycotina</taxon>
        <taxon>Eurotiomycetes</taxon>
        <taxon>Chaetothyriomycetidae</taxon>
        <taxon>Chaetothyriales</taxon>
        <taxon>Cyphellophoraceae</taxon>
        <taxon>Cyphellophora</taxon>
    </lineage>
</organism>
<dbReference type="InParanoid" id="W2RNL3"/>
<feature type="transmembrane region" description="Helical" evidence="7">
    <location>
        <begin position="200"/>
        <end position="224"/>
    </location>
</feature>
<feature type="domain" description="Major facilitator superfamily (MFS) profile" evidence="8">
    <location>
        <begin position="77"/>
        <end position="457"/>
    </location>
</feature>
<accession>W2RNL3</accession>
<proteinExistence type="inferred from homology"/>
<evidence type="ECO:0000313" key="10">
    <source>
        <dbReference type="Proteomes" id="UP000030752"/>
    </source>
</evidence>
<keyword evidence="6 7" id="KW-0472">Membrane</keyword>
<reference evidence="9 10" key="1">
    <citation type="submission" date="2013-03" db="EMBL/GenBank/DDBJ databases">
        <title>The Genome Sequence of Phialophora europaea CBS 101466.</title>
        <authorList>
            <consortium name="The Broad Institute Genomics Platform"/>
            <person name="Cuomo C."/>
            <person name="de Hoog S."/>
            <person name="Gorbushina A."/>
            <person name="Walker B."/>
            <person name="Young S.K."/>
            <person name="Zeng Q."/>
            <person name="Gargeya S."/>
            <person name="Fitzgerald M."/>
            <person name="Haas B."/>
            <person name="Abouelleil A."/>
            <person name="Allen A.W."/>
            <person name="Alvarado L."/>
            <person name="Arachchi H.M."/>
            <person name="Berlin A.M."/>
            <person name="Chapman S.B."/>
            <person name="Gainer-Dewar J."/>
            <person name="Goldberg J."/>
            <person name="Griggs A."/>
            <person name="Gujja S."/>
            <person name="Hansen M."/>
            <person name="Howarth C."/>
            <person name="Imamovic A."/>
            <person name="Ireland A."/>
            <person name="Larimer J."/>
            <person name="McCowan C."/>
            <person name="Murphy C."/>
            <person name="Pearson M."/>
            <person name="Poon T.W."/>
            <person name="Priest M."/>
            <person name="Roberts A."/>
            <person name="Saif S."/>
            <person name="Shea T."/>
            <person name="Sisk P."/>
            <person name="Sykes S."/>
            <person name="Wortman J."/>
            <person name="Nusbaum C."/>
            <person name="Birren B."/>
        </authorList>
    </citation>
    <scope>NUCLEOTIDE SEQUENCE [LARGE SCALE GENOMIC DNA]</scope>
    <source>
        <strain evidence="9 10">CBS 101466</strain>
    </source>
</reference>
<dbReference type="RefSeq" id="XP_008720851.1">
    <property type="nucleotide sequence ID" value="XM_008722629.1"/>
</dbReference>
<keyword evidence="3" id="KW-0813">Transport</keyword>
<dbReference type="InterPro" id="IPR051788">
    <property type="entry name" value="MFS_Transporter"/>
</dbReference>
<dbReference type="PANTHER" id="PTHR23514:SF3">
    <property type="entry name" value="BYPASS OF STOP CODON PROTEIN 6"/>
    <property type="match status" value="1"/>
</dbReference>
<dbReference type="GeneID" id="19975649"/>
<dbReference type="EMBL" id="KB822724">
    <property type="protein sequence ID" value="ETN37319.1"/>
    <property type="molecule type" value="Genomic_DNA"/>
</dbReference>
<feature type="transmembrane region" description="Helical" evidence="7">
    <location>
        <begin position="433"/>
        <end position="453"/>
    </location>
</feature>
<feature type="transmembrane region" description="Helical" evidence="7">
    <location>
        <begin position="405"/>
        <end position="427"/>
    </location>
</feature>
<dbReference type="PANTHER" id="PTHR23514">
    <property type="entry name" value="BYPASS OF STOP CODON PROTEIN 6"/>
    <property type="match status" value="1"/>
</dbReference>
<evidence type="ECO:0000256" key="6">
    <source>
        <dbReference type="ARBA" id="ARBA00023136"/>
    </source>
</evidence>
<dbReference type="InterPro" id="IPR020846">
    <property type="entry name" value="MFS_dom"/>
</dbReference>
<keyword evidence="10" id="KW-1185">Reference proteome</keyword>
<feature type="transmembrane region" description="Helical" evidence="7">
    <location>
        <begin position="166"/>
        <end position="188"/>
    </location>
</feature>
<dbReference type="HOGENOM" id="CLU_021993_0_0_1"/>
<evidence type="ECO:0000313" key="9">
    <source>
        <dbReference type="EMBL" id="ETN37319.1"/>
    </source>
</evidence>
<feature type="transmembrane region" description="Helical" evidence="7">
    <location>
        <begin position="272"/>
        <end position="293"/>
    </location>
</feature>
<feature type="transmembrane region" description="Helical" evidence="7">
    <location>
        <begin position="345"/>
        <end position="364"/>
    </location>
</feature>
<dbReference type="FunFam" id="1.20.1250.20:FF:000308">
    <property type="entry name" value="MFS efflux transporter"/>
    <property type="match status" value="1"/>
</dbReference>
<feature type="transmembrane region" description="Helical" evidence="7">
    <location>
        <begin position="370"/>
        <end position="393"/>
    </location>
</feature>
<dbReference type="OrthoDB" id="413079at2759"/>
<evidence type="ECO:0000256" key="2">
    <source>
        <dbReference type="ARBA" id="ARBA00008335"/>
    </source>
</evidence>
<evidence type="ECO:0000256" key="5">
    <source>
        <dbReference type="ARBA" id="ARBA00022989"/>
    </source>
</evidence>
<name>W2RNL3_CYPE1</name>
<feature type="transmembrane region" description="Helical" evidence="7">
    <location>
        <begin position="142"/>
        <end position="160"/>
    </location>
</feature>
<keyword evidence="4 7" id="KW-0812">Transmembrane</keyword>
<evidence type="ECO:0000256" key="4">
    <source>
        <dbReference type="ARBA" id="ARBA00022692"/>
    </source>
</evidence>
<gene>
    <name evidence="9" type="ORF">HMPREF1541_08310</name>
</gene>
<dbReference type="eggNOG" id="ENOG502QQA7">
    <property type="taxonomic scope" value="Eukaryota"/>
</dbReference>
<dbReference type="FunCoup" id="W2RNL3">
    <property type="interactions" value="18"/>
</dbReference>
<dbReference type="InterPro" id="IPR011701">
    <property type="entry name" value="MFS"/>
</dbReference>
<keyword evidence="5 7" id="KW-1133">Transmembrane helix</keyword>
<dbReference type="AlphaFoldDB" id="W2RNL3"/>
<feature type="transmembrane region" description="Helical" evidence="7">
    <location>
        <begin position="108"/>
        <end position="130"/>
    </location>
</feature>
<feature type="transmembrane region" description="Helical" evidence="7">
    <location>
        <begin position="230"/>
        <end position="251"/>
    </location>
</feature>
<protein>
    <recommendedName>
        <fullName evidence="8">Major facilitator superfamily (MFS) profile domain-containing protein</fullName>
    </recommendedName>
</protein>
<dbReference type="GO" id="GO:0022857">
    <property type="term" value="F:transmembrane transporter activity"/>
    <property type="evidence" value="ECO:0007669"/>
    <property type="project" value="InterPro"/>
</dbReference>